<dbReference type="GO" id="GO:0032259">
    <property type="term" value="P:methylation"/>
    <property type="evidence" value="ECO:0007669"/>
    <property type="project" value="UniProtKB-KW"/>
</dbReference>
<accession>A0A164V2D9</accession>
<dbReference type="GO" id="GO:0003676">
    <property type="term" value="F:nucleic acid binding"/>
    <property type="evidence" value="ECO:0007669"/>
    <property type="project" value="InterPro"/>
</dbReference>
<keyword evidence="2" id="KW-0489">Methyltransferase</keyword>
<evidence type="ECO:0000313" key="2">
    <source>
        <dbReference type="EMBL" id="KZS11898.1"/>
    </source>
</evidence>
<organism evidence="2 3">
    <name type="scientific">Daphnia magna</name>
    <dbReference type="NCBI Taxonomy" id="35525"/>
    <lineage>
        <taxon>Eukaryota</taxon>
        <taxon>Metazoa</taxon>
        <taxon>Ecdysozoa</taxon>
        <taxon>Arthropoda</taxon>
        <taxon>Crustacea</taxon>
        <taxon>Branchiopoda</taxon>
        <taxon>Diplostraca</taxon>
        <taxon>Cladocera</taxon>
        <taxon>Anomopoda</taxon>
        <taxon>Daphniidae</taxon>
        <taxon>Daphnia</taxon>
    </lineage>
</organism>
<protein>
    <submittedName>
        <fullName evidence="2">Putative Histone-lysine N-methyltransferase NSD2</fullName>
    </submittedName>
</protein>
<reference evidence="2 3" key="1">
    <citation type="submission" date="2016-03" db="EMBL/GenBank/DDBJ databases">
        <title>EvidentialGene: Evidence-directed Construction of Genes on Genomes.</title>
        <authorList>
            <person name="Gilbert D.G."/>
            <person name="Choi J.-H."/>
            <person name="Mockaitis K."/>
            <person name="Colbourne J."/>
            <person name="Pfrender M."/>
        </authorList>
    </citation>
    <scope>NUCLEOTIDE SEQUENCE [LARGE SCALE GENOMIC DNA]</scope>
    <source>
        <strain evidence="2 3">Xinb3</strain>
        <tissue evidence="2">Complete organism</tissue>
    </source>
</reference>
<dbReference type="Gene3D" id="3.30.420.10">
    <property type="entry name" value="Ribonuclease H-like superfamily/Ribonuclease H"/>
    <property type="match status" value="1"/>
</dbReference>
<sequence length="184" mass="21528">MVSTIRSYVNLHHNDWNLHIPMATLAINSARQSTTKRSPFELVYGKTPVLSDSKNQSKRLLDPHRRNGRQYIKGDLVLVQRNIRKKGMTKKLLPKFIGPFEIVKRVCPTTNLVEDPPTRRKKQIWRRFNEHVAHIRPFRSPYETEWRPEDSESDTEDEYGAEPHDPPISTQKPNEPGINRINNE</sequence>
<evidence type="ECO:0000256" key="1">
    <source>
        <dbReference type="SAM" id="MobiDB-lite"/>
    </source>
</evidence>
<dbReference type="InterPro" id="IPR036397">
    <property type="entry name" value="RNaseH_sf"/>
</dbReference>
<evidence type="ECO:0000313" key="3">
    <source>
        <dbReference type="Proteomes" id="UP000076858"/>
    </source>
</evidence>
<feature type="compositionally biased region" description="Acidic residues" evidence="1">
    <location>
        <begin position="151"/>
        <end position="160"/>
    </location>
</feature>
<comment type="caution">
    <text evidence="2">The sequence shown here is derived from an EMBL/GenBank/DDBJ whole genome shotgun (WGS) entry which is preliminary data.</text>
</comment>
<keyword evidence="3" id="KW-1185">Reference proteome</keyword>
<name>A0A164V2D9_9CRUS</name>
<dbReference type="EMBL" id="LRGB01001467">
    <property type="protein sequence ID" value="KZS11898.1"/>
    <property type="molecule type" value="Genomic_DNA"/>
</dbReference>
<dbReference type="Proteomes" id="UP000076858">
    <property type="component" value="Unassembled WGS sequence"/>
</dbReference>
<gene>
    <name evidence="2" type="ORF">APZ42_023302</name>
</gene>
<dbReference type="GO" id="GO:0008168">
    <property type="term" value="F:methyltransferase activity"/>
    <property type="evidence" value="ECO:0007669"/>
    <property type="project" value="UniProtKB-KW"/>
</dbReference>
<feature type="region of interest" description="Disordered" evidence="1">
    <location>
        <begin position="140"/>
        <end position="184"/>
    </location>
</feature>
<dbReference type="AlphaFoldDB" id="A0A164V2D9"/>
<keyword evidence="2" id="KW-0808">Transferase</keyword>
<proteinExistence type="predicted"/>